<protein>
    <submittedName>
        <fullName evidence="3">Predicted Zn-dependent peptidase</fullName>
    </submittedName>
</protein>
<evidence type="ECO:0000259" key="1">
    <source>
        <dbReference type="Pfam" id="PF00675"/>
    </source>
</evidence>
<evidence type="ECO:0000259" key="2">
    <source>
        <dbReference type="Pfam" id="PF05193"/>
    </source>
</evidence>
<organism evidence="3 4">
    <name type="scientific">Lacicoccus alkaliphilus DSM 16010</name>
    <dbReference type="NCBI Taxonomy" id="1123231"/>
    <lineage>
        <taxon>Bacteria</taxon>
        <taxon>Bacillati</taxon>
        <taxon>Bacillota</taxon>
        <taxon>Bacilli</taxon>
        <taxon>Bacillales</taxon>
        <taxon>Salinicoccaceae</taxon>
        <taxon>Lacicoccus</taxon>
    </lineage>
</organism>
<evidence type="ECO:0000313" key="4">
    <source>
        <dbReference type="Proteomes" id="UP000184206"/>
    </source>
</evidence>
<dbReference type="GO" id="GO:0046872">
    <property type="term" value="F:metal ion binding"/>
    <property type="evidence" value="ECO:0007669"/>
    <property type="project" value="InterPro"/>
</dbReference>
<dbReference type="InterPro" id="IPR011765">
    <property type="entry name" value="Pept_M16_N"/>
</dbReference>
<proteinExistence type="predicted"/>
<dbReference type="Pfam" id="PF00675">
    <property type="entry name" value="Peptidase_M16"/>
    <property type="match status" value="1"/>
</dbReference>
<dbReference type="InterPro" id="IPR007863">
    <property type="entry name" value="Peptidase_M16_C"/>
</dbReference>
<dbReference type="Pfam" id="PF05193">
    <property type="entry name" value="Peptidase_M16_C"/>
    <property type="match status" value="1"/>
</dbReference>
<dbReference type="InterPro" id="IPR050361">
    <property type="entry name" value="MPP/UQCRC_Complex"/>
</dbReference>
<dbReference type="Gene3D" id="3.30.830.10">
    <property type="entry name" value="Metalloenzyme, LuxS/M16 peptidase-like"/>
    <property type="match status" value="2"/>
</dbReference>
<gene>
    <name evidence="3" type="ORF">SAMN02745189_00672</name>
</gene>
<sequence length="433" mass="50778">MKHIEYREIDENVYQDTLENGLEVFLIQKSGYNKKFVTYTAKYGSMDNRFEVNDETYSVPDGIAHFLEHKMFEKEDGDVFDSFAKGGANANAFTSYDRTSYLFSTTDDFYKNLSLLMEMVEQPYFTEDTVEREIGIINEEIRMYQDNPGYRLYFDTISQMYDELPVKIDIAGTESSISEITKDHLYLCHDVFYHPSNMVLIMVGDFDIDETFGFIREHQDSRGPIEPLDVRRILPEETREVVKRKNDLYMDVKETKVMLGFKNEKIDSASERLTRDIAMMFGLDMMFGEQSDHYYRLLEEGIIDDSFNFAHNEEKDFAHVLMTTQTDDPERFISSILEIIDEIKAQDFFTDEKLVNQKREVLGDYLSSLNSPEYIANQYTKYHLDGYDLYKLPDLIEEITVDDIKKYIFDSLDADYLVECVLRPETQKEAVHG</sequence>
<dbReference type="PANTHER" id="PTHR11851">
    <property type="entry name" value="METALLOPROTEASE"/>
    <property type="match status" value="1"/>
</dbReference>
<evidence type="ECO:0000313" key="3">
    <source>
        <dbReference type="EMBL" id="SHL61757.1"/>
    </source>
</evidence>
<dbReference type="SUPFAM" id="SSF63411">
    <property type="entry name" value="LuxS/MPP-like metallohydrolase"/>
    <property type="match status" value="2"/>
</dbReference>
<dbReference type="Proteomes" id="UP000184206">
    <property type="component" value="Unassembled WGS sequence"/>
</dbReference>
<dbReference type="STRING" id="1123231.SAMN02745189_00672"/>
<dbReference type="OrthoDB" id="9811314at2"/>
<dbReference type="AlphaFoldDB" id="A0A1M7C3K3"/>
<dbReference type="PANTHER" id="PTHR11851:SF134">
    <property type="entry name" value="ZINC-DEPENDENT PROTEASE"/>
    <property type="match status" value="1"/>
</dbReference>
<name>A0A1M7C3K3_9BACL</name>
<dbReference type="EMBL" id="FRCF01000002">
    <property type="protein sequence ID" value="SHL61757.1"/>
    <property type="molecule type" value="Genomic_DNA"/>
</dbReference>
<feature type="domain" description="Peptidase M16 C-terminal" evidence="2">
    <location>
        <begin position="180"/>
        <end position="359"/>
    </location>
</feature>
<keyword evidence="4" id="KW-1185">Reference proteome</keyword>
<dbReference type="InterPro" id="IPR011249">
    <property type="entry name" value="Metalloenz_LuxS/M16"/>
</dbReference>
<dbReference type="NCBIfam" id="NF047421">
    <property type="entry name" value="YfmH_fam"/>
    <property type="match status" value="1"/>
</dbReference>
<reference evidence="3 4" key="1">
    <citation type="submission" date="2016-11" db="EMBL/GenBank/DDBJ databases">
        <authorList>
            <person name="Jaros S."/>
            <person name="Januszkiewicz K."/>
            <person name="Wedrychowicz H."/>
        </authorList>
    </citation>
    <scope>NUCLEOTIDE SEQUENCE [LARGE SCALE GENOMIC DNA]</scope>
    <source>
        <strain evidence="3 4">DSM 16010</strain>
    </source>
</reference>
<accession>A0A1M7C3K3</accession>
<dbReference type="RefSeq" id="WP_072708251.1">
    <property type="nucleotide sequence ID" value="NZ_FRCF01000002.1"/>
</dbReference>
<feature type="domain" description="Peptidase M16 N-terminal" evidence="1">
    <location>
        <begin position="61"/>
        <end position="173"/>
    </location>
</feature>